<sequence>MDKRPLKLPALKLSLNKNTTQNASQNLNPPPLPNTQDSSKCSQQSQDTVTSTPTPTPTPTENLQNSSQGSSQNSQPKLTLKLKLPQKPTTTTTTTTTSSSSSTLKLNLNKNNNNNNNDTSKSPPKIQTPICTNLGDNTYLIKGYKVKFPYEPYECQSTMISHILESLDNSTHCVLESATGTGKTLTLLAKLMEKMKNQQKKVKIDPQASATTPLDDLQTSQISQQLADKLQTDFVEFKDALNRFGHLNNNNNSNDNANGLKRKTMDDGFDEFVSQYKYNPNKIKNENNNNMNNDFDEFISQYKYNPNKNNENNNNNNNGNGNVDNIEDNEDSFKAPPVPTIFYCSRTHSQIKQLTKELKKTVYQPNMLVLGSRDHYCVNPELKNIAKKKERCMKLIRDSGCKFVKNTYSIAKSSKFKAGGELAVWDIEDLILEGKKTRECPFFASKDMIEFADLIFCPYNYLIDPSIRKAFKKKVKNSIVIFDEAHNVEDAFMDAASFNVSLEELFESYQQIRSTLENPTLYNDLTTKHPTRLQSMTYIFRQLEKINTWFKKKLASVEKVDFEKYALVLEKKDDILSALEEMGVSKFTFPDLETNIAMLSSELDLKKGDDFFGNKGDVLYEFVSPKTVILLDSFVKSIKFIFERDYTFLKDYKLVIQKNSVFVPTGKGQSGTKWAHTLGIWAMSPRVAFSSLIFDQVRTVILTSGTLTPLNSFAFELSAPFPITAELGNLSDIKSRVWINTLGFAGQNDQIKMDCTSKPSESLQFQDALGEAILEHCKLIPHGVLLFFPSYGFLDKIEARWKSTKLYDRLNNVKKIFRERSSNFKETLSDYYVTIRDNPPGRDGAILMAVCRGKISEGIDFSDEYARGVIVVGIPYPNLGDIKVKLKKAYNDTIKQQEQKAIDGHYWYNLQAFRALNQAIGRCIRHRNDYGSILLVDERYSKSLYSEKLSKWARVCLQNNLKCTKSLESLSQFYKTKDNLRKTK</sequence>
<dbReference type="GO" id="GO:0003677">
    <property type="term" value="F:DNA binding"/>
    <property type="evidence" value="ECO:0007669"/>
    <property type="project" value="UniProtKB-KW"/>
</dbReference>
<dbReference type="GO" id="GO:0006289">
    <property type="term" value="P:nucleotide-excision repair"/>
    <property type="evidence" value="ECO:0007669"/>
    <property type="project" value="TreeGrafter"/>
</dbReference>
<evidence type="ECO:0000259" key="18">
    <source>
        <dbReference type="PROSITE" id="PS51193"/>
    </source>
</evidence>
<comment type="subcellular location">
    <subcellularLocation>
        <location evidence="1">Nucleus</location>
    </subcellularLocation>
</comment>
<evidence type="ECO:0000256" key="7">
    <source>
        <dbReference type="ARBA" id="ARBA00022806"/>
    </source>
</evidence>
<dbReference type="GO" id="GO:0005524">
    <property type="term" value="F:ATP binding"/>
    <property type="evidence" value="ECO:0007669"/>
    <property type="project" value="UniProtKB-KW"/>
</dbReference>
<feature type="compositionally biased region" description="Low complexity" evidence="17">
    <location>
        <begin position="34"/>
        <end position="53"/>
    </location>
</feature>
<evidence type="ECO:0000256" key="11">
    <source>
        <dbReference type="ARBA" id="ARBA00023125"/>
    </source>
</evidence>
<dbReference type="GO" id="GO:1990918">
    <property type="term" value="P:double-strand break repair involved in meiotic recombination"/>
    <property type="evidence" value="ECO:0007669"/>
    <property type="project" value="TreeGrafter"/>
</dbReference>
<dbReference type="InterPro" id="IPR006555">
    <property type="entry name" value="ATP-dep_Helicase_C"/>
</dbReference>
<keyword evidence="3" id="KW-0479">Metal-binding</keyword>
<evidence type="ECO:0000256" key="12">
    <source>
        <dbReference type="ARBA" id="ARBA00023204"/>
    </source>
</evidence>
<dbReference type="SMART" id="SM00491">
    <property type="entry name" value="HELICc2"/>
    <property type="match status" value="1"/>
</dbReference>
<evidence type="ECO:0000256" key="15">
    <source>
        <dbReference type="ARBA" id="ARBA00049360"/>
    </source>
</evidence>
<keyword evidence="12" id="KW-0234">DNA repair</keyword>
<dbReference type="STRING" id="361077.A0A151ZGG8"/>
<dbReference type="InterPro" id="IPR045028">
    <property type="entry name" value="DinG/Rad3-like"/>
</dbReference>
<keyword evidence="2" id="KW-0004">4Fe-4S</keyword>
<dbReference type="PROSITE" id="PS00690">
    <property type="entry name" value="DEAH_ATP_HELICASE"/>
    <property type="match status" value="1"/>
</dbReference>
<evidence type="ECO:0000256" key="6">
    <source>
        <dbReference type="ARBA" id="ARBA00022801"/>
    </source>
</evidence>
<keyword evidence="4" id="KW-0547">Nucleotide-binding</keyword>
<evidence type="ECO:0000256" key="13">
    <source>
        <dbReference type="ARBA" id="ARBA00023235"/>
    </source>
</evidence>
<dbReference type="InterPro" id="IPR006554">
    <property type="entry name" value="Helicase-like_DEXD_c2"/>
</dbReference>
<dbReference type="GO" id="GO:0005634">
    <property type="term" value="C:nucleus"/>
    <property type="evidence" value="ECO:0007669"/>
    <property type="project" value="UniProtKB-SubCell"/>
</dbReference>
<dbReference type="GO" id="GO:0051539">
    <property type="term" value="F:4 iron, 4 sulfur cluster binding"/>
    <property type="evidence" value="ECO:0007669"/>
    <property type="project" value="UniProtKB-KW"/>
</dbReference>
<keyword evidence="9" id="KW-0408">Iron</keyword>
<dbReference type="InterPro" id="IPR027417">
    <property type="entry name" value="P-loop_NTPase"/>
</dbReference>
<dbReference type="FunCoup" id="A0A151ZGG8">
    <property type="interactions" value="217"/>
</dbReference>
<feature type="compositionally biased region" description="Low complexity" evidence="17">
    <location>
        <begin position="64"/>
        <end position="125"/>
    </location>
</feature>
<evidence type="ECO:0000313" key="20">
    <source>
        <dbReference type="Proteomes" id="UP000076078"/>
    </source>
</evidence>
<dbReference type="AlphaFoldDB" id="A0A151ZGG8"/>
<accession>A0A151ZGG8</accession>
<evidence type="ECO:0000256" key="3">
    <source>
        <dbReference type="ARBA" id="ARBA00022723"/>
    </source>
</evidence>
<keyword evidence="13" id="KW-0413">Isomerase</keyword>
<keyword evidence="14" id="KW-0539">Nucleus</keyword>
<dbReference type="InterPro" id="IPR013020">
    <property type="entry name" value="Rad3/Chl1-like"/>
</dbReference>
<evidence type="ECO:0000256" key="8">
    <source>
        <dbReference type="ARBA" id="ARBA00022840"/>
    </source>
</evidence>
<dbReference type="SUPFAM" id="SSF52540">
    <property type="entry name" value="P-loop containing nucleoside triphosphate hydrolases"/>
    <property type="match status" value="2"/>
</dbReference>
<dbReference type="GO" id="GO:0003678">
    <property type="term" value="F:DNA helicase activity"/>
    <property type="evidence" value="ECO:0007669"/>
    <property type="project" value="InterPro"/>
</dbReference>
<feature type="region of interest" description="Disordered" evidence="17">
    <location>
        <begin position="303"/>
        <end position="330"/>
    </location>
</feature>
<comment type="catalytic activity">
    <reaction evidence="15">
        <text>ATP + H2O = ADP + phosphate + H(+)</text>
        <dbReference type="Rhea" id="RHEA:13065"/>
        <dbReference type="ChEBI" id="CHEBI:15377"/>
        <dbReference type="ChEBI" id="CHEBI:15378"/>
        <dbReference type="ChEBI" id="CHEBI:30616"/>
        <dbReference type="ChEBI" id="CHEBI:43474"/>
        <dbReference type="ChEBI" id="CHEBI:456216"/>
    </reaction>
</comment>
<dbReference type="InterPro" id="IPR014013">
    <property type="entry name" value="Helic_SF1/SF2_ATP-bd_DinG/Rad3"/>
</dbReference>
<keyword evidence="5" id="KW-0227">DNA damage</keyword>
<dbReference type="PANTHER" id="PTHR11472">
    <property type="entry name" value="DNA REPAIR DEAD HELICASE RAD3/XP-D SUBFAMILY MEMBER"/>
    <property type="match status" value="1"/>
</dbReference>
<dbReference type="InParanoid" id="A0A151ZGG8"/>
<dbReference type="SMART" id="SM00487">
    <property type="entry name" value="DEXDc"/>
    <property type="match status" value="1"/>
</dbReference>
<dbReference type="InterPro" id="IPR010614">
    <property type="entry name" value="RAD3-like_helicase_DEAD"/>
</dbReference>
<dbReference type="EMBL" id="LODT01000028">
    <property type="protein sequence ID" value="KYQ92970.1"/>
    <property type="molecule type" value="Genomic_DNA"/>
</dbReference>
<protein>
    <recommendedName>
        <fullName evidence="16">Regulator of telomere elongation helicase 1 homolog</fullName>
    </recommendedName>
</protein>
<dbReference type="Proteomes" id="UP000076078">
    <property type="component" value="Unassembled WGS sequence"/>
</dbReference>
<evidence type="ECO:0000256" key="10">
    <source>
        <dbReference type="ARBA" id="ARBA00023014"/>
    </source>
</evidence>
<keyword evidence="11" id="KW-0238">DNA-binding</keyword>
<dbReference type="PANTHER" id="PTHR11472:SF47">
    <property type="entry name" value="FANCONI ANEMIA GROUP J PROTEIN"/>
    <property type="match status" value="1"/>
</dbReference>
<feature type="compositionally biased region" description="Polar residues" evidence="17">
    <location>
        <begin position="15"/>
        <end position="25"/>
    </location>
</feature>
<comment type="caution">
    <text evidence="19">The sequence shown here is derived from an EMBL/GenBank/DDBJ whole genome shotgun (WGS) entry which is preliminary data.</text>
</comment>
<dbReference type="FunFam" id="3.40.50.300:FF:000431">
    <property type="entry name" value="Regulator of telomere elongation helicase 1"/>
    <property type="match status" value="1"/>
</dbReference>
<dbReference type="InterPro" id="IPR014001">
    <property type="entry name" value="Helicase_ATP-bd"/>
</dbReference>
<proteinExistence type="predicted"/>
<keyword evidence="6" id="KW-0378">Hydrolase</keyword>
<dbReference type="InterPro" id="IPR002464">
    <property type="entry name" value="DNA/RNA_helicase_DEAH_CS"/>
</dbReference>
<reference evidence="19 20" key="1">
    <citation type="submission" date="2015-12" db="EMBL/GenBank/DDBJ databases">
        <title>Dictyostelia acquired genes for synthesis and detection of signals that induce cell-type specialization by lateral gene transfer from prokaryotes.</title>
        <authorList>
            <person name="Gloeckner G."/>
            <person name="Schaap P."/>
        </authorList>
    </citation>
    <scope>NUCLEOTIDE SEQUENCE [LARGE SCALE GENOMIC DNA]</scope>
    <source>
        <strain evidence="19 20">TK</strain>
    </source>
</reference>
<dbReference type="Pfam" id="PF06733">
    <property type="entry name" value="DEAD_2"/>
    <property type="match status" value="1"/>
</dbReference>
<dbReference type="PROSITE" id="PS51193">
    <property type="entry name" value="HELICASE_ATP_BIND_2"/>
    <property type="match status" value="1"/>
</dbReference>
<evidence type="ECO:0000256" key="14">
    <source>
        <dbReference type="ARBA" id="ARBA00023242"/>
    </source>
</evidence>
<evidence type="ECO:0000256" key="5">
    <source>
        <dbReference type="ARBA" id="ARBA00022763"/>
    </source>
</evidence>
<evidence type="ECO:0000256" key="17">
    <source>
        <dbReference type="SAM" id="MobiDB-lite"/>
    </source>
</evidence>
<dbReference type="GO" id="GO:0046872">
    <property type="term" value="F:metal ion binding"/>
    <property type="evidence" value="ECO:0007669"/>
    <property type="project" value="UniProtKB-KW"/>
</dbReference>
<evidence type="ECO:0000256" key="2">
    <source>
        <dbReference type="ARBA" id="ARBA00022485"/>
    </source>
</evidence>
<dbReference type="CDD" id="cd18788">
    <property type="entry name" value="SF2_C_XPD"/>
    <property type="match status" value="1"/>
</dbReference>
<keyword evidence="7 19" id="KW-0347">Helicase</keyword>
<feature type="domain" description="Helicase ATP-binding" evidence="18">
    <location>
        <begin position="142"/>
        <end position="554"/>
    </location>
</feature>
<dbReference type="OrthoDB" id="19182at2759"/>
<dbReference type="SMART" id="SM00488">
    <property type="entry name" value="DEXDc2"/>
    <property type="match status" value="1"/>
</dbReference>
<dbReference type="Pfam" id="PF13307">
    <property type="entry name" value="Helicase_C_2"/>
    <property type="match status" value="1"/>
</dbReference>
<evidence type="ECO:0000256" key="9">
    <source>
        <dbReference type="ARBA" id="ARBA00023004"/>
    </source>
</evidence>
<feature type="compositionally biased region" description="Low complexity" evidence="17">
    <location>
        <begin position="305"/>
        <end position="324"/>
    </location>
</feature>
<feature type="region of interest" description="Disordered" evidence="17">
    <location>
        <begin position="1"/>
        <end position="127"/>
    </location>
</feature>
<name>A0A151ZGG8_TIELA</name>
<dbReference type="Gene3D" id="3.40.50.300">
    <property type="entry name" value="P-loop containing nucleotide triphosphate hydrolases"/>
    <property type="match status" value="3"/>
</dbReference>
<evidence type="ECO:0000256" key="1">
    <source>
        <dbReference type="ARBA" id="ARBA00004123"/>
    </source>
</evidence>
<dbReference type="OMA" id="FSNDNAR"/>
<gene>
    <name evidence="19" type="ORF">DLAC_05571</name>
</gene>
<organism evidence="19 20">
    <name type="scientific">Tieghemostelium lacteum</name>
    <name type="common">Slime mold</name>
    <name type="synonym">Dictyostelium lacteum</name>
    <dbReference type="NCBI Taxonomy" id="361077"/>
    <lineage>
        <taxon>Eukaryota</taxon>
        <taxon>Amoebozoa</taxon>
        <taxon>Evosea</taxon>
        <taxon>Eumycetozoa</taxon>
        <taxon>Dictyostelia</taxon>
        <taxon>Dictyosteliales</taxon>
        <taxon>Raperosteliaceae</taxon>
        <taxon>Tieghemostelium</taxon>
    </lineage>
</organism>
<dbReference type="GO" id="GO:0016818">
    <property type="term" value="F:hydrolase activity, acting on acid anhydrides, in phosphorus-containing anhydrides"/>
    <property type="evidence" value="ECO:0007669"/>
    <property type="project" value="InterPro"/>
</dbReference>
<keyword evidence="8" id="KW-0067">ATP-binding</keyword>
<keyword evidence="20" id="KW-1185">Reference proteome</keyword>
<evidence type="ECO:0000256" key="4">
    <source>
        <dbReference type="ARBA" id="ARBA00022741"/>
    </source>
</evidence>
<dbReference type="NCBIfam" id="TIGR00604">
    <property type="entry name" value="rad3"/>
    <property type="match status" value="1"/>
</dbReference>
<evidence type="ECO:0000313" key="19">
    <source>
        <dbReference type="EMBL" id="KYQ92970.1"/>
    </source>
</evidence>
<evidence type="ECO:0000256" key="16">
    <source>
        <dbReference type="ARBA" id="ARBA00073810"/>
    </source>
</evidence>
<keyword evidence="10" id="KW-0411">Iron-sulfur</keyword>